<reference evidence="3 4" key="1">
    <citation type="journal article" date="2019" name="Nat. Ecol. Evol.">
        <title>Megaphylogeny resolves global patterns of mushroom evolution.</title>
        <authorList>
            <person name="Varga T."/>
            <person name="Krizsan K."/>
            <person name="Foldi C."/>
            <person name="Dima B."/>
            <person name="Sanchez-Garcia M."/>
            <person name="Sanchez-Ramirez S."/>
            <person name="Szollosi G.J."/>
            <person name="Szarkandi J.G."/>
            <person name="Papp V."/>
            <person name="Albert L."/>
            <person name="Andreopoulos W."/>
            <person name="Angelini C."/>
            <person name="Antonin V."/>
            <person name="Barry K.W."/>
            <person name="Bougher N.L."/>
            <person name="Buchanan P."/>
            <person name="Buyck B."/>
            <person name="Bense V."/>
            <person name="Catcheside P."/>
            <person name="Chovatia M."/>
            <person name="Cooper J."/>
            <person name="Damon W."/>
            <person name="Desjardin D."/>
            <person name="Finy P."/>
            <person name="Geml J."/>
            <person name="Haridas S."/>
            <person name="Hughes K."/>
            <person name="Justo A."/>
            <person name="Karasinski D."/>
            <person name="Kautmanova I."/>
            <person name="Kiss B."/>
            <person name="Kocsube S."/>
            <person name="Kotiranta H."/>
            <person name="LaButti K.M."/>
            <person name="Lechner B.E."/>
            <person name="Liimatainen K."/>
            <person name="Lipzen A."/>
            <person name="Lukacs Z."/>
            <person name="Mihaltcheva S."/>
            <person name="Morgado L.N."/>
            <person name="Niskanen T."/>
            <person name="Noordeloos M.E."/>
            <person name="Ohm R.A."/>
            <person name="Ortiz-Santana B."/>
            <person name="Ovrebo C."/>
            <person name="Racz N."/>
            <person name="Riley R."/>
            <person name="Savchenko A."/>
            <person name="Shiryaev A."/>
            <person name="Soop K."/>
            <person name="Spirin V."/>
            <person name="Szebenyi C."/>
            <person name="Tomsovsky M."/>
            <person name="Tulloss R.E."/>
            <person name="Uehling J."/>
            <person name="Grigoriev I.V."/>
            <person name="Vagvolgyi C."/>
            <person name="Papp T."/>
            <person name="Martin F.M."/>
            <person name="Miettinen O."/>
            <person name="Hibbett D.S."/>
            <person name="Nagy L.G."/>
        </authorList>
    </citation>
    <scope>NUCLEOTIDE SEQUENCE [LARGE SCALE GENOMIC DNA]</scope>
    <source>
        <strain evidence="3 4">HHB13444</strain>
    </source>
</reference>
<keyword evidence="2" id="KW-1133">Transmembrane helix</keyword>
<feature type="compositionally biased region" description="Polar residues" evidence="1">
    <location>
        <begin position="158"/>
        <end position="172"/>
    </location>
</feature>
<protein>
    <submittedName>
        <fullName evidence="3">Uncharacterized protein</fullName>
    </submittedName>
</protein>
<evidence type="ECO:0000256" key="2">
    <source>
        <dbReference type="SAM" id="Phobius"/>
    </source>
</evidence>
<feature type="region of interest" description="Disordered" evidence="1">
    <location>
        <begin position="404"/>
        <end position="444"/>
    </location>
</feature>
<evidence type="ECO:0000256" key="1">
    <source>
        <dbReference type="SAM" id="MobiDB-lite"/>
    </source>
</evidence>
<keyword evidence="2" id="KW-0472">Membrane</keyword>
<dbReference type="AlphaFoldDB" id="A0A5C3PLM2"/>
<evidence type="ECO:0000313" key="4">
    <source>
        <dbReference type="Proteomes" id="UP000308197"/>
    </source>
</evidence>
<dbReference type="InParanoid" id="A0A5C3PLM2"/>
<organism evidence="3 4">
    <name type="scientific">Polyporus arcularius HHB13444</name>
    <dbReference type="NCBI Taxonomy" id="1314778"/>
    <lineage>
        <taxon>Eukaryota</taxon>
        <taxon>Fungi</taxon>
        <taxon>Dikarya</taxon>
        <taxon>Basidiomycota</taxon>
        <taxon>Agaricomycotina</taxon>
        <taxon>Agaricomycetes</taxon>
        <taxon>Polyporales</taxon>
        <taxon>Polyporaceae</taxon>
        <taxon>Polyporus</taxon>
    </lineage>
</organism>
<dbReference type="Proteomes" id="UP000308197">
    <property type="component" value="Unassembled WGS sequence"/>
</dbReference>
<feature type="transmembrane region" description="Helical" evidence="2">
    <location>
        <begin position="20"/>
        <end position="43"/>
    </location>
</feature>
<keyword evidence="2" id="KW-0812">Transmembrane</keyword>
<dbReference type="EMBL" id="ML211178">
    <property type="protein sequence ID" value="TFK86893.1"/>
    <property type="molecule type" value="Genomic_DNA"/>
</dbReference>
<evidence type="ECO:0000313" key="3">
    <source>
        <dbReference type="EMBL" id="TFK86893.1"/>
    </source>
</evidence>
<proteinExistence type="predicted"/>
<gene>
    <name evidence="3" type="ORF">K466DRAFT_663428</name>
</gene>
<feature type="compositionally biased region" description="Low complexity" evidence="1">
    <location>
        <begin position="118"/>
        <end position="130"/>
    </location>
</feature>
<keyword evidence="4" id="KW-1185">Reference proteome</keyword>
<name>A0A5C3PLM2_9APHY</name>
<feature type="region of interest" description="Disordered" evidence="1">
    <location>
        <begin position="282"/>
        <end position="312"/>
    </location>
</feature>
<feature type="region of interest" description="Disordered" evidence="1">
    <location>
        <begin position="110"/>
        <end position="173"/>
    </location>
</feature>
<feature type="compositionally biased region" description="Low complexity" evidence="1">
    <location>
        <begin position="282"/>
        <end position="302"/>
    </location>
</feature>
<accession>A0A5C3PLM2</accession>
<sequence>MQTSSSTHTFAKRSVSLDPSLIAGIVVSAVAFNLIIAVSWCIVRDRRKLRKLQKRRISAPVDCEKYEHSVAFAISTGAAVPFKSKEQDRRTEVSNSYYELLQALQRQPDDAFSPVPTRWSRGSSRSSSSADSHDIPRFVLRPQDLKDLSGTPLYPKTKGSSQTQVAQDNINLSVPVRADSRRANSLTETASVYSSASAPLAYSDQLFRDQLLRTQPFALDPMAPASVPAWLSQLPQPPCPALSRSDVSLVDVDVSCPSQTTSSASSVASTIVPRLPNPHSPIAVSPISVPSSSTPSPVRPRTYSNPSAPPQIRWITPQESTAYAPRARRPSSISSLSTIFSVQEATRGPAAAPVIVTPPFYARQSDDSKWASIDLSRSATPLASPSSLSHSQLGVPVIAFVPATPTTPTFQPSSGPVLPARSPRRPAPGSASVEHLPSSVPSLF</sequence>